<proteinExistence type="predicted"/>
<gene>
    <name evidence="1" type="ORF">NDU88_006836</name>
</gene>
<dbReference type="AlphaFoldDB" id="A0AAV7QL54"/>
<comment type="caution">
    <text evidence="1">The sequence shown here is derived from an EMBL/GenBank/DDBJ whole genome shotgun (WGS) entry which is preliminary data.</text>
</comment>
<evidence type="ECO:0000313" key="2">
    <source>
        <dbReference type="Proteomes" id="UP001066276"/>
    </source>
</evidence>
<reference evidence="1" key="1">
    <citation type="journal article" date="2022" name="bioRxiv">
        <title>Sequencing and chromosome-scale assembly of the giantPleurodeles waltlgenome.</title>
        <authorList>
            <person name="Brown T."/>
            <person name="Elewa A."/>
            <person name="Iarovenko S."/>
            <person name="Subramanian E."/>
            <person name="Araus A.J."/>
            <person name="Petzold A."/>
            <person name="Susuki M."/>
            <person name="Suzuki K.-i.T."/>
            <person name="Hayashi T."/>
            <person name="Toyoda A."/>
            <person name="Oliveira C."/>
            <person name="Osipova E."/>
            <person name="Leigh N.D."/>
            <person name="Simon A."/>
            <person name="Yun M.H."/>
        </authorList>
    </citation>
    <scope>NUCLEOTIDE SEQUENCE</scope>
    <source>
        <strain evidence="1">20211129_DDA</strain>
        <tissue evidence="1">Liver</tissue>
    </source>
</reference>
<organism evidence="1 2">
    <name type="scientific">Pleurodeles waltl</name>
    <name type="common">Iberian ribbed newt</name>
    <dbReference type="NCBI Taxonomy" id="8319"/>
    <lineage>
        <taxon>Eukaryota</taxon>
        <taxon>Metazoa</taxon>
        <taxon>Chordata</taxon>
        <taxon>Craniata</taxon>
        <taxon>Vertebrata</taxon>
        <taxon>Euteleostomi</taxon>
        <taxon>Amphibia</taxon>
        <taxon>Batrachia</taxon>
        <taxon>Caudata</taxon>
        <taxon>Salamandroidea</taxon>
        <taxon>Salamandridae</taxon>
        <taxon>Pleurodelinae</taxon>
        <taxon>Pleurodeles</taxon>
    </lineage>
</organism>
<sequence>MWPQKASRQPVAHVTLQRYQRLKAVRSLDWAGDKGFINILRPLTVPLKPTERGFSHVKQVLTTGYGVLQQAVSRTDAHYPTAHGLCHVELSVARGQ</sequence>
<name>A0AAV7QL54_PLEWA</name>
<dbReference type="EMBL" id="JANPWB010000010">
    <property type="protein sequence ID" value="KAJ1140484.1"/>
    <property type="molecule type" value="Genomic_DNA"/>
</dbReference>
<dbReference type="Proteomes" id="UP001066276">
    <property type="component" value="Chromosome 6"/>
</dbReference>
<keyword evidence="2" id="KW-1185">Reference proteome</keyword>
<evidence type="ECO:0000313" key="1">
    <source>
        <dbReference type="EMBL" id="KAJ1140484.1"/>
    </source>
</evidence>
<protein>
    <submittedName>
        <fullName evidence="1">Uncharacterized protein</fullName>
    </submittedName>
</protein>
<accession>A0AAV7QL54</accession>